<organism evidence="2 3">
    <name type="scientific">Flavobacterium okayamense</name>
    <dbReference type="NCBI Taxonomy" id="2830782"/>
    <lineage>
        <taxon>Bacteria</taxon>
        <taxon>Pseudomonadati</taxon>
        <taxon>Bacteroidota</taxon>
        <taxon>Flavobacteriia</taxon>
        <taxon>Flavobacteriales</taxon>
        <taxon>Flavobacteriaceae</taxon>
        <taxon>Flavobacterium</taxon>
    </lineage>
</organism>
<sequence>MKRIKFTELGFKKNLDTLVVCVGLIFLVIGLIAVFGFLNQKLSGLAGLSTTLVLYPQFKNFFYKNYIFWNKRGGSMKLNSKSYSFQFDTIKEVEINNDKLFLDLKNGSIKEFSTKDINPDDLNYLLLILKK</sequence>
<protein>
    <recommendedName>
        <fullName evidence="4">PH domain-containing protein</fullName>
    </recommendedName>
</protein>
<dbReference type="RefSeq" id="WP_221259824.1">
    <property type="nucleotide sequence ID" value="NZ_AP024749.1"/>
</dbReference>
<evidence type="ECO:0000313" key="3">
    <source>
        <dbReference type="Proteomes" id="UP000825258"/>
    </source>
</evidence>
<reference evidence="2 3" key="1">
    <citation type="submission" date="2021-06" db="EMBL/GenBank/DDBJ databases">
        <title>Whole genome sequences of Flavobacterium sp. KK2020170 and assembly.</title>
        <authorList>
            <person name="Kitahara K."/>
            <person name="Miyoshi S."/>
            <person name="Uesaka K."/>
        </authorList>
    </citation>
    <scope>NUCLEOTIDE SEQUENCE [LARGE SCALE GENOMIC DNA]</scope>
    <source>
        <strain evidence="2 3">KK2020170</strain>
    </source>
</reference>
<dbReference type="Proteomes" id="UP000825258">
    <property type="component" value="Chromosome"/>
</dbReference>
<evidence type="ECO:0000313" key="2">
    <source>
        <dbReference type="EMBL" id="BCY28222.1"/>
    </source>
</evidence>
<evidence type="ECO:0000256" key="1">
    <source>
        <dbReference type="SAM" id="Phobius"/>
    </source>
</evidence>
<name>A0ABM7S435_9FLAO</name>
<keyword evidence="1" id="KW-1133">Transmembrane helix</keyword>
<keyword evidence="1" id="KW-0472">Membrane</keyword>
<proteinExistence type="predicted"/>
<feature type="transmembrane region" description="Helical" evidence="1">
    <location>
        <begin position="15"/>
        <end position="38"/>
    </location>
</feature>
<accession>A0ABM7S435</accession>
<gene>
    <name evidence="2" type="ORF">KK2020170_10900</name>
</gene>
<dbReference type="EMBL" id="AP024749">
    <property type="protein sequence ID" value="BCY28222.1"/>
    <property type="molecule type" value="Genomic_DNA"/>
</dbReference>
<keyword evidence="1" id="KW-0812">Transmembrane</keyword>
<evidence type="ECO:0008006" key="4">
    <source>
        <dbReference type="Google" id="ProtNLM"/>
    </source>
</evidence>
<keyword evidence="3" id="KW-1185">Reference proteome</keyword>